<accession>A0A0A9ERW0</accession>
<proteinExistence type="predicted"/>
<reference evidence="1" key="1">
    <citation type="submission" date="2014-09" db="EMBL/GenBank/DDBJ databases">
        <authorList>
            <person name="Magalhaes I.L.F."/>
            <person name="Oliveira U."/>
            <person name="Santos F.R."/>
            <person name="Vidigal T.H.D.A."/>
            <person name="Brescovit A.D."/>
            <person name="Santos A.J."/>
        </authorList>
    </citation>
    <scope>NUCLEOTIDE SEQUENCE</scope>
    <source>
        <tissue evidence="1">Shoot tissue taken approximately 20 cm above the soil surface</tissue>
    </source>
</reference>
<name>A0A0A9ERW0_ARUDO</name>
<sequence>MLAKLPVS</sequence>
<evidence type="ECO:0000313" key="1">
    <source>
        <dbReference type="EMBL" id="JAE02842.1"/>
    </source>
</evidence>
<protein>
    <submittedName>
        <fullName evidence="1">Uncharacterized protein</fullName>
    </submittedName>
</protein>
<organism evidence="1">
    <name type="scientific">Arundo donax</name>
    <name type="common">Giant reed</name>
    <name type="synonym">Donax arundinaceus</name>
    <dbReference type="NCBI Taxonomy" id="35708"/>
    <lineage>
        <taxon>Eukaryota</taxon>
        <taxon>Viridiplantae</taxon>
        <taxon>Streptophyta</taxon>
        <taxon>Embryophyta</taxon>
        <taxon>Tracheophyta</taxon>
        <taxon>Spermatophyta</taxon>
        <taxon>Magnoliopsida</taxon>
        <taxon>Liliopsida</taxon>
        <taxon>Poales</taxon>
        <taxon>Poaceae</taxon>
        <taxon>PACMAD clade</taxon>
        <taxon>Arundinoideae</taxon>
        <taxon>Arundineae</taxon>
        <taxon>Arundo</taxon>
    </lineage>
</organism>
<reference evidence="1" key="2">
    <citation type="journal article" date="2015" name="Data Brief">
        <title>Shoot transcriptome of the giant reed, Arundo donax.</title>
        <authorList>
            <person name="Barrero R.A."/>
            <person name="Guerrero F.D."/>
            <person name="Moolhuijzen P."/>
            <person name="Goolsby J.A."/>
            <person name="Tidwell J."/>
            <person name="Bellgard S.E."/>
            <person name="Bellgard M.I."/>
        </authorList>
    </citation>
    <scope>NUCLEOTIDE SEQUENCE</scope>
    <source>
        <tissue evidence="1">Shoot tissue taken approximately 20 cm above the soil surface</tissue>
    </source>
</reference>
<dbReference type="EMBL" id="GBRH01195054">
    <property type="protein sequence ID" value="JAE02842.1"/>
    <property type="molecule type" value="Transcribed_RNA"/>
</dbReference>